<feature type="region of interest" description="Disordered" evidence="1">
    <location>
        <begin position="243"/>
        <end position="320"/>
    </location>
</feature>
<comment type="caution">
    <text evidence="2">The sequence shown here is derived from an EMBL/GenBank/DDBJ whole genome shotgun (WGS) entry which is preliminary data.</text>
</comment>
<evidence type="ECO:0000313" key="2">
    <source>
        <dbReference type="EMBL" id="TQL75512.1"/>
    </source>
</evidence>
<feature type="region of interest" description="Disordered" evidence="1">
    <location>
        <begin position="1"/>
        <end position="32"/>
    </location>
</feature>
<dbReference type="OrthoDB" id="5171214at2"/>
<sequence>MRKSGPRGSRAKRRQFPRNIEPPPAPEAWPDPETLRDALQVNEVAQRLLTDMRPETVRTILKRMDTPTRKAVFEPHNIPVTKVGLRSAGQVLTLLRADDTPAENPMLGTMLSPAADLFHHAVIGDSEITGLRLKLVDLALSLLEHNDSVINGLRTWHRWAEDEFEDLTLAVVIGLKCSHATVAAAYLAGSHADVAERYQALRNDYPRMPDILSGRVTTTNPVTRYLAARPDRKTPANPAELRAMLAEDSRVRRSEVGQAQRERDRDRNQQHREPPPVDGPEPDESPVEPAHHSPPETAPVSDPVTAPPIRPPNSSPIAPTAAALPTVADWASAVVASRRMTERLVAGEPPSPGDLAPLYQIFDQLERMSELLTLVLGSEVAPSRSSIDSSLTLVLSDPGLTETLGGLPATHQDVLERLERLRDNKAPDPPEEPGEEAAVPEPPEEPVDLSDLDAMLRGEAGSRLAALANPAESPSSDSDEDTESTPATAAASVPPQRTASDDPHQTTIGAKGAELIAIGLYLRTPQGELAQRFRELTAEVDADSSTENLIAHCAAMPVSLIDPAAGGVPLLSGSGGELAHHPAIAAFRDSIAELCRQGVQPHDPALIRLADLTANLHQTGQTAREILETAETRTLKYDKATKVYRHWLSPGGTLRPLLDALREGAPITEIHQLAEECTKVGAARAIDDTAALLIDPNRTKIVAGARKTLTDKFTEVLDLATVAKSISDEIEDESRIDRAAVWRFDLLSRFRERAHASMRDIEAELSQLRVPAEPVAALVLRALSLAVAPDPLHGPELSIQDALRRVTAGGRQ</sequence>
<evidence type="ECO:0000313" key="3">
    <source>
        <dbReference type="Proteomes" id="UP000317043"/>
    </source>
</evidence>
<feature type="compositionally biased region" description="Pro residues" evidence="1">
    <location>
        <begin position="20"/>
        <end position="29"/>
    </location>
</feature>
<keyword evidence="3" id="KW-1185">Reference proteome</keyword>
<feature type="compositionally biased region" description="Basic residues" evidence="1">
    <location>
        <begin position="1"/>
        <end position="16"/>
    </location>
</feature>
<proteinExistence type="predicted"/>
<dbReference type="RefSeq" id="WP_142035491.1">
    <property type="nucleotide sequence ID" value="NZ_JBHTGS010000001.1"/>
</dbReference>
<accession>A0A543ASG0</accession>
<dbReference type="EMBL" id="VFOW01000001">
    <property type="protein sequence ID" value="TQL75512.1"/>
    <property type="molecule type" value="Genomic_DNA"/>
</dbReference>
<dbReference type="AlphaFoldDB" id="A0A543ASG0"/>
<feature type="compositionally biased region" description="Pro residues" evidence="1">
    <location>
        <begin position="305"/>
        <end position="314"/>
    </location>
</feature>
<feature type="region of interest" description="Disordered" evidence="1">
    <location>
        <begin position="467"/>
        <end position="506"/>
    </location>
</feature>
<reference evidence="2 3" key="1">
    <citation type="submission" date="2019-06" db="EMBL/GenBank/DDBJ databases">
        <title>Sequencing the genomes of 1000 actinobacteria strains.</title>
        <authorList>
            <person name="Klenk H.-P."/>
        </authorList>
    </citation>
    <scope>NUCLEOTIDE SEQUENCE [LARGE SCALE GENOMIC DNA]</scope>
    <source>
        <strain evidence="2 3">DSM 45928</strain>
    </source>
</reference>
<feature type="compositionally biased region" description="Basic and acidic residues" evidence="1">
    <location>
        <begin position="245"/>
        <end position="275"/>
    </location>
</feature>
<name>A0A543ASG0_9ACTN</name>
<feature type="compositionally biased region" description="Low complexity" evidence="1">
    <location>
        <begin position="484"/>
        <end position="495"/>
    </location>
</feature>
<feature type="region of interest" description="Disordered" evidence="1">
    <location>
        <begin position="423"/>
        <end position="449"/>
    </location>
</feature>
<evidence type="ECO:0000256" key="1">
    <source>
        <dbReference type="SAM" id="MobiDB-lite"/>
    </source>
</evidence>
<gene>
    <name evidence="2" type="ORF">FB566_1018</name>
</gene>
<dbReference type="Proteomes" id="UP000317043">
    <property type="component" value="Unassembled WGS sequence"/>
</dbReference>
<dbReference type="InParanoid" id="A0A543ASG0"/>
<protein>
    <submittedName>
        <fullName evidence="2">Uncharacterized protein</fullName>
    </submittedName>
</protein>
<organism evidence="2 3">
    <name type="scientific">Stackebrandtia endophytica</name>
    <dbReference type="NCBI Taxonomy" id="1496996"/>
    <lineage>
        <taxon>Bacteria</taxon>
        <taxon>Bacillati</taxon>
        <taxon>Actinomycetota</taxon>
        <taxon>Actinomycetes</taxon>
        <taxon>Glycomycetales</taxon>
        <taxon>Glycomycetaceae</taxon>
        <taxon>Stackebrandtia</taxon>
    </lineage>
</organism>